<evidence type="ECO:0000256" key="5">
    <source>
        <dbReference type="ARBA" id="ARBA00022737"/>
    </source>
</evidence>
<keyword evidence="11" id="KW-1185">Reference proteome</keyword>
<comment type="caution">
    <text evidence="10">The sequence shown here is derived from an EMBL/GenBank/DDBJ whole genome shotgun (WGS) entry which is preliminary data.</text>
</comment>
<dbReference type="InterPro" id="IPR001881">
    <property type="entry name" value="EGF-like_Ca-bd_dom"/>
</dbReference>
<comment type="caution">
    <text evidence="8">Lacks conserved residue(s) required for the propagation of feature annotation.</text>
</comment>
<feature type="non-terminal residue" evidence="10">
    <location>
        <position position="117"/>
    </location>
</feature>
<dbReference type="PROSITE" id="PS01187">
    <property type="entry name" value="EGF_CA"/>
    <property type="match status" value="1"/>
</dbReference>
<dbReference type="InterPro" id="IPR000742">
    <property type="entry name" value="EGF"/>
</dbReference>
<proteinExistence type="predicted"/>
<dbReference type="PANTHER" id="PTHR47333:SF5">
    <property type="entry name" value="FIBRILLIN-3"/>
    <property type="match status" value="1"/>
</dbReference>
<feature type="non-terminal residue" evidence="10">
    <location>
        <position position="1"/>
    </location>
</feature>
<dbReference type="InterPro" id="IPR052080">
    <property type="entry name" value="vWF_C/EGF_Fibrillin"/>
</dbReference>
<evidence type="ECO:0000256" key="8">
    <source>
        <dbReference type="PROSITE-ProRule" id="PRU00076"/>
    </source>
</evidence>
<dbReference type="GO" id="GO:0005576">
    <property type="term" value="C:extracellular region"/>
    <property type="evidence" value="ECO:0007669"/>
    <property type="project" value="UniProtKB-SubCell"/>
</dbReference>
<dbReference type="PROSITE" id="PS00010">
    <property type="entry name" value="ASX_HYDROXYL"/>
    <property type="match status" value="2"/>
</dbReference>
<dbReference type="InterPro" id="IPR013032">
    <property type="entry name" value="EGF-like_CS"/>
</dbReference>
<dbReference type="AlphaFoldDB" id="A0A8J2KUL1"/>
<evidence type="ECO:0000256" key="1">
    <source>
        <dbReference type="ARBA" id="ARBA00004613"/>
    </source>
</evidence>
<dbReference type="InterPro" id="IPR049883">
    <property type="entry name" value="NOTCH1_EGF-like"/>
</dbReference>
<dbReference type="PANTHER" id="PTHR47333">
    <property type="entry name" value="VON WILLEBRAND FACTOR C AND EGF DOMAIN-CONTAINING PROTEIN"/>
    <property type="match status" value="1"/>
</dbReference>
<reference evidence="10" key="1">
    <citation type="submission" date="2021-06" db="EMBL/GenBank/DDBJ databases">
        <authorList>
            <person name="Hodson N. C."/>
            <person name="Mongue J. A."/>
            <person name="Jaron S. K."/>
        </authorList>
    </citation>
    <scope>NUCLEOTIDE SEQUENCE</scope>
</reference>
<evidence type="ECO:0000259" key="9">
    <source>
        <dbReference type="PROSITE" id="PS50026"/>
    </source>
</evidence>
<sequence>SYRELCVEPGMLTTVKVCGLRPEICGNGRCIDVADGYRCECNPGFSQRSPIAPCDDIDECRLQPGLCQGGRCVNTHGSFKCLCPQGFDVSSDGRFCIDHDECSETGMCANGVCINMD</sequence>
<evidence type="ECO:0000256" key="7">
    <source>
        <dbReference type="ARBA" id="ARBA00023180"/>
    </source>
</evidence>
<accession>A0A8J2KUL1</accession>
<dbReference type="GO" id="GO:0005509">
    <property type="term" value="F:calcium ion binding"/>
    <property type="evidence" value="ECO:0007669"/>
    <property type="project" value="InterPro"/>
</dbReference>
<name>A0A8J2KUL1_9HEXA</name>
<evidence type="ECO:0000256" key="4">
    <source>
        <dbReference type="ARBA" id="ARBA00022729"/>
    </source>
</evidence>
<dbReference type="InterPro" id="IPR000152">
    <property type="entry name" value="EGF-type_Asp/Asn_hydroxyl_site"/>
</dbReference>
<keyword evidence="3 8" id="KW-0245">EGF-like domain</keyword>
<dbReference type="InterPro" id="IPR018097">
    <property type="entry name" value="EGF_Ca-bd_CS"/>
</dbReference>
<dbReference type="FunFam" id="2.10.25.10:FF:000002">
    <property type="entry name" value="Latent-transforming growth factor beta-binding protein 3"/>
    <property type="match status" value="1"/>
</dbReference>
<dbReference type="PROSITE" id="PS01186">
    <property type="entry name" value="EGF_2"/>
    <property type="match status" value="1"/>
</dbReference>
<protein>
    <recommendedName>
        <fullName evidence="9">EGF-like domain-containing protein</fullName>
    </recommendedName>
</protein>
<keyword evidence="5" id="KW-0677">Repeat</keyword>
<gene>
    <name evidence="10" type="ORF">AFUS01_LOCUS30432</name>
</gene>
<dbReference type="Pfam" id="PF07645">
    <property type="entry name" value="EGF_CA"/>
    <property type="match status" value="1"/>
</dbReference>
<dbReference type="Pfam" id="PF12661">
    <property type="entry name" value="hEGF"/>
    <property type="match status" value="1"/>
</dbReference>
<dbReference type="PROSITE" id="PS50026">
    <property type="entry name" value="EGF_3"/>
    <property type="match status" value="1"/>
</dbReference>
<evidence type="ECO:0000313" key="10">
    <source>
        <dbReference type="EMBL" id="CAG7820022.1"/>
    </source>
</evidence>
<evidence type="ECO:0000256" key="2">
    <source>
        <dbReference type="ARBA" id="ARBA00022525"/>
    </source>
</evidence>
<evidence type="ECO:0000313" key="11">
    <source>
        <dbReference type="Proteomes" id="UP000708208"/>
    </source>
</evidence>
<dbReference type="SMART" id="SM00179">
    <property type="entry name" value="EGF_CA"/>
    <property type="match status" value="2"/>
</dbReference>
<organism evidence="10 11">
    <name type="scientific">Allacma fusca</name>
    <dbReference type="NCBI Taxonomy" id="39272"/>
    <lineage>
        <taxon>Eukaryota</taxon>
        <taxon>Metazoa</taxon>
        <taxon>Ecdysozoa</taxon>
        <taxon>Arthropoda</taxon>
        <taxon>Hexapoda</taxon>
        <taxon>Collembola</taxon>
        <taxon>Symphypleona</taxon>
        <taxon>Sminthuridae</taxon>
        <taxon>Allacma</taxon>
    </lineage>
</organism>
<dbReference type="CDD" id="cd00054">
    <property type="entry name" value="EGF_CA"/>
    <property type="match status" value="1"/>
</dbReference>
<keyword evidence="6" id="KW-1015">Disulfide bond</keyword>
<dbReference type="Proteomes" id="UP000708208">
    <property type="component" value="Unassembled WGS sequence"/>
</dbReference>
<dbReference type="SMART" id="SM00181">
    <property type="entry name" value="EGF"/>
    <property type="match status" value="2"/>
</dbReference>
<keyword evidence="4" id="KW-0732">Signal</keyword>
<evidence type="ECO:0000256" key="3">
    <source>
        <dbReference type="ARBA" id="ARBA00022536"/>
    </source>
</evidence>
<dbReference type="EMBL" id="CAJVCH010466778">
    <property type="protein sequence ID" value="CAG7820022.1"/>
    <property type="molecule type" value="Genomic_DNA"/>
</dbReference>
<dbReference type="OrthoDB" id="7564433at2759"/>
<evidence type="ECO:0000256" key="6">
    <source>
        <dbReference type="ARBA" id="ARBA00023157"/>
    </source>
</evidence>
<keyword evidence="2" id="KW-0964">Secreted</keyword>
<comment type="subcellular location">
    <subcellularLocation>
        <location evidence="1">Secreted</location>
    </subcellularLocation>
</comment>
<keyword evidence="7" id="KW-0325">Glycoprotein</keyword>
<feature type="domain" description="EGF-like" evidence="9">
    <location>
        <begin position="56"/>
        <end position="97"/>
    </location>
</feature>